<feature type="domain" description="OmpA-like" evidence="5">
    <location>
        <begin position="38"/>
        <end position="154"/>
    </location>
</feature>
<organism evidence="6 7">
    <name type="scientific">Photobacterium kishitanii</name>
    <dbReference type="NCBI Taxonomy" id="318456"/>
    <lineage>
        <taxon>Bacteria</taxon>
        <taxon>Pseudomonadati</taxon>
        <taxon>Pseudomonadota</taxon>
        <taxon>Gammaproteobacteria</taxon>
        <taxon>Vibrionales</taxon>
        <taxon>Vibrionaceae</taxon>
        <taxon>Photobacterium</taxon>
    </lineage>
</organism>
<evidence type="ECO:0000256" key="2">
    <source>
        <dbReference type="ARBA" id="ARBA00023136"/>
    </source>
</evidence>
<dbReference type="RefSeq" id="WP_058119743.1">
    <property type="nucleotide sequence ID" value="NZ_LNTE01000005.1"/>
</dbReference>
<dbReference type="PROSITE" id="PS51123">
    <property type="entry name" value="OMPA_2"/>
    <property type="match status" value="1"/>
</dbReference>
<dbReference type="InterPro" id="IPR006665">
    <property type="entry name" value="OmpA-like"/>
</dbReference>
<comment type="caution">
    <text evidence="6">The sequence shown here is derived from an EMBL/GenBank/DDBJ whole genome shotgun (WGS) entry which is preliminary data.</text>
</comment>
<dbReference type="SUPFAM" id="SSF103088">
    <property type="entry name" value="OmpA-like"/>
    <property type="match status" value="1"/>
</dbReference>
<accession>A0A2T3KGR4</accession>
<dbReference type="InterPro" id="IPR050330">
    <property type="entry name" value="Bact_OuterMem_StrucFunc"/>
</dbReference>
<dbReference type="PANTHER" id="PTHR30329">
    <property type="entry name" value="STATOR ELEMENT OF FLAGELLAR MOTOR COMPLEX"/>
    <property type="match status" value="1"/>
</dbReference>
<dbReference type="Pfam" id="PF00691">
    <property type="entry name" value="OmpA"/>
    <property type="match status" value="1"/>
</dbReference>
<dbReference type="EMBL" id="PYNF01000011">
    <property type="protein sequence ID" value="PSU98116.1"/>
    <property type="molecule type" value="Genomic_DNA"/>
</dbReference>
<evidence type="ECO:0000256" key="3">
    <source>
        <dbReference type="ARBA" id="ARBA00023237"/>
    </source>
</evidence>
<proteinExistence type="predicted"/>
<gene>
    <name evidence="6" type="ORF">C9J27_13930</name>
</gene>
<evidence type="ECO:0000259" key="5">
    <source>
        <dbReference type="PROSITE" id="PS51123"/>
    </source>
</evidence>
<evidence type="ECO:0000256" key="4">
    <source>
        <dbReference type="PROSITE-ProRule" id="PRU00473"/>
    </source>
</evidence>
<name>A0A2T3KGR4_9GAMM</name>
<evidence type="ECO:0000313" key="7">
    <source>
        <dbReference type="Proteomes" id="UP000241426"/>
    </source>
</evidence>
<sequence>MKVIFFLLLVCACLSGCVNDREIYTDYGKLACNKVCPEIKSLLWPSVIHFDFDKSNITVAEKSKLDQVAKVLKQRSSFNIAIIGATDPTGTVEYNNALSLRRSEVVGNYLQTQGIANSRMVLIGTGEHELFLKTNNKQKNVVNRRTYLILLDANHNPVDLYFNQLSLPSEPLMMNKVNSL</sequence>
<dbReference type="PRINTS" id="PR01021">
    <property type="entry name" value="OMPADOMAIN"/>
</dbReference>
<keyword evidence="3" id="KW-0998">Cell outer membrane</keyword>
<protein>
    <submittedName>
        <fullName evidence="6">OmpA family protein</fullName>
    </submittedName>
</protein>
<reference evidence="6 7" key="1">
    <citation type="submission" date="2018-01" db="EMBL/GenBank/DDBJ databases">
        <title>Whole genome sequencing of Histamine producing bacteria.</title>
        <authorList>
            <person name="Butler K."/>
        </authorList>
    </citation>
    <scope>NUCLEOTIDE SEQUENCE [LARGE SCALE GENOMIC DNA]</scope>
    <source>
        <strain evidence="6 7">FS-7.2</strain>
    </source>
</reference>
<dbReference type="InterPro" id="IPR006664">
    <property type="entry name" value="OMP_bac"/>
</dbReference>
<dbReference type="AlphaFoldDB" id="A0A2T3KGR4"/>
<dbReference type="Gene3D" id="3.30.1330.60">
    <property type="entry name" value="OmpA-like domain"/>
    <property type="match status" value="1"/>
</dbReference>
<evidence type="ECO:0000313" key="6">
    <source>
        <dbReference type="EMBL" id="PSU98116.1"/>
    </source>
</evidence>
<dbReference type="PANTHER" id="PTHR30329:SF21">
    <property type="entry name" value="LIPOPROTEIN YIAD-RELATED"/>
    <property type="match status" value="1"/>
</dbReference>
<dbReference type="GO" id="GO:0009279">
    <property type="term" value="C:cell outer membrane"/>
    <property type="evidence" value="ECO:0007669"/>
    <property type="project" value="UniProtKB-SubCell"/>
</dbReference>
<keyword evidence="2 4" id="KW-0472">Membrane</keyword>
<dbReference type="Proteomes" id="UP000241426">
    <property type="component" value="Unassembled WGS sequence"/>
</dbReference>
<dbReference type="CDD" id="cd07185">
    <property type="entry name" value="OmpA_C-like"/>
    <property type="match status" value="1"/>
</dbReference>
<dbReference type="InterPro" id="IPR036737">
    <property type="entry name" value="OmpA-like_sf"/>
</dbReference>
<evidence type="ECO:0000256" key="1">
    <source>
        <dbReference type="ARBA" id="ARBA00004442"/>
    </source>
</evidence>
<comment type="subcellular location">
    <subcellularLocation>
        <location evidence="1">Cell outer membrane</location>
    </subcellularLocation>
</comment>